<gene>
    <name evidence="2" type="ORF">SSP531S_14060</name>
</gene>
<sequence>MFPAHARVLRPAARSRAGRCLLPTTEDRHADGLPRRVAQSGQFRLPPTLTAGVLDPGEALALRQRGGRPERERFGRP</sequence>
<reference evidence="2 3" key="1">
    <citation type="submission" date="2018-07" db="EMBL/GenBank/DDBJ databases">
        <title>Whole Genome Shotgun Sequence of Streptomyces spongiicola strain 531S.</title>
        <authorList>
            <person name="Dohra H."/>
            <person name="Kodani S."/>
        </authorList>
    </citation>
    <scope>NUCLEOTIDE SEQUENCE [LARGE SCALE GENOMIC DNA]</scope>
    <source>
        <strain evidence="2 3">531S</strain>
    </source>
</reference>
<dbReference type="AlphaFoldDB" id="A0A388SW76"/>
<evidence type="ECO:0000256" key="1">
    <source>
        <dbReference type="SAM" id="MobiDB-lite"/>
    </source>
</evidence>
<dbReference type="Proteomes" id="UP000265354">
    <property type="component" value="Unassembled WGS sequence"/>
</dbReference>
<protein>
    <submittedName>
        <fullName evidence="2">Uncharacterized protein</fullName>
    </submittedName>
</protein>
<organism evidence="2 3">
    <name type="scientific">Streptomyces spongiicola</name>
    <dbReference type="NCBI Taxonomy" id="1690221"/>
    <lineage>
        <taxon>Bacteria</taxon>
        <taxon>Bacillati</taxon>
        <taxon>Actinomycetota</taxon>
        <taxon>Actinomycetes</taxon>
        <taxon>Kitasatosporales</taxon>
        <taxon>Streptomycetaceae</taxon>
        <taxon>Streptomyces</taxon>
    </lineage>
</organism>
<feature type="compositionally biased region" description="Basic and acidic residues" evidence="1">
    <location>
        <begin position="67"/>
        <end position="77"/>
    </location>
</feature>
<feature type="region of interest" description="Disordered" evidence="1">
    <location>
        <begin position="58"/>
        <end position="77"/>
    </location>
</feature>
<evidence type="ECO:0000313" key="2">
    <source>
        <dbReference type="EMBL" id="GBP99999.1"/>
    </source>
</evidence>
<name>A0A388SW76_9ACTN</name>
<proteinExistence type="predicted"/>
<evidence type="ECO:0000313" key="3">
    <source>
        <dbReference type="Proteomes" id="UP000265354"/>
    </source>
</evidence>
<comment type="caution">
    <text evidence="2">The sequence shown here is derived from an EMBL/GenBank/DDBJ whole genome shotgun (WGS) entry which is preliminary data.</text>
</comment>
<accession>A0A388SW76</accession>
<dbReference type="EMBL" id="BGZL01000003">
    <property type="protein sequence ID" value="GBP99999.1"/>
    <property type="molecule type" value="Genomic_DNA"/>
</dbReference>